<gene>
    <name evidence="2" type="ORF">CRG98_012103</name>
</gene>
<dbReference type="AlphaFoldDB" id="A0A2I0KG94"/>
<proteinExistence type="predicted"/>
<evidence type="ECO:0000313" key="3">
    <source>
        <dbReference type="Proteomes" id="UP000233551"/>
    </source>
</evidence>
<name>A0A2I0KG94_PUNGR</name>
<comment type="caution">
    <text evidence="2">The sequence shown here is derived from an EMBL/GenBank/DDBJ whole genome shotgun (WGS) entry which is preliminary data.</text>
</comment>
<accession>A0A2I0KG94</accession>
<protein>
    <submittedName>
        <fullName evidence="2">Uncharacterized protein</fullName>
    </submittedName>
</protein>
<dbReference type="Proteomes" id="UP000233551">
    <property type="component" value="Unassembled WGS sequence"/>
</dbReference>
<feature type="compositionally biased region" description="Low complexity" evidence="1">
    <location>
        <begin position="67"/>
        <end position="81"/>
    </location>
</feature>
<feature type="region of interest" description="Disordered" evidence="1">
    <location>
        <begin position="1"/>
        <end position="25"/>
    </location>
</feature>
<evidence type="ECO:0000256" key="1">
    <source>
        <dbReference type="SAM" id="MobiDB-lite"/>
    </source>
</evidence>
<feature type="region of interest" description="Disordered" evidence="1">
    <location>
        <begin position="66"/>
        <end position="86"/>
    </location>
</feature>
<sequence>MTRLSTPMRSPIGSPTKLNRPKRALPQAQWAIERAIRTVRDNLHDRTEEKRGYCKQQELLRALIPDPSGYVGVPPQSSSPSSHDRGILSEAAAPMTRLVPDKSRPSGLHVTQSSSKCLGHTTIRKL</sequence>
<reference evidence="2 3" key="1">
    <citation type="submission" date="2017-11" db="EMBL/GenBank/DDBJ databases">
        <title>De-novo sequencing of pomegranate (Punica granatum L.) genome.</title>
        <authorList>
            <person name="Akparov Z."/>
            <person name="Amiraslanov A."/>
            <person name="Hajiyeva S."/>
            <person name="Abbasov M."/>
            <person name="Kaur K."/>
            <person name="Hamwieh A."/>
            <person name="Solovyev V."/>
            <person name="Salamov A."/>
            <person name="Braich B."/>
            <person name="Kosarev P."/>
            <person name="Mahmoud A."/>
            <person name="Hajiyev E."/>
            <person name="Babayeva S."/>
            <person name="Izzatullayeva V."/>
            <person name="Mammadov A."/>
            <person name="Mammadov A."/>
            <person name="Sharifova S."/>
            <person name="Ojaghi J."/>
            <person name="Eynullazada K."/>
            <person name="Bayramov B."/>
            <person name="Abdulazimova A."/>
            <person name="Shahmuradov I."/>
        </authorList>
    </citation>
    <scope>NUCLEOTIDE SEQUENCE [LARGE SCALE GENOMIC DNA]</scope>
    <source>
        <strain evidence="3">cv. AG2017</strain>
        <tissue evidence="2">Leaf</tissue>
    </source>
</reference>
<dbReference type="EMBL" id="PGOL01000597">
    <property type="protein sequence ID" value="PKI67519.1"/>
    <property type="molecule type" value="Genomic_DNA"/>
</dbReference>
<evidence type="ECO:0000313" key="2">
    <source>
        <dbReference type="EMBL" id="PKI67519.1"/>
    </source>
</evidence>
<organism evidence="2 3">
    <name type="scientific">Punica granatum</name>
    <name type="common">Pomegranate</name>
    <dbReference type="NCBI Taxonomy" id="22663"/>
    <lineage>
        <taxon>Eukaryota</taxon>
        <taxon>Viridiplantae</taxon>
        <taxon>Streptophyta</taxon>
        <taxon>Embryophyta</taxon>
        <taxon>Tracheophyta</taxon>
        <taxon>Spermatophyta</taxon>
        <taxon>Magnoliopsida</taxon>
        <taxon>eudicotyledons</taxon>
        <taxon>Gunneridae</taxon>
        <taxon>Pentapetalae</taxon>
        <taxon>rosids</taxon>
        <taxon>malvids</taxon>
        <taxon>Myrtales</taxon>
        <taxon>Lythraceae</taxon>
        <taxon>Punica</taxon>
    </lineage>
</organism>
<keyword evidence="3" id="KW-1185">Reference proteome</keyword>